<evidence type="ECO:0000256" key="1">
    <source>
        <dbReference type="SAM" id="MobiDB-lite"/>
    </source>
</evidence>
<keyword evidence="3" id="KW-1185">Reference proteome</keyword>
<gene>
    <name evidence="2" type="ORF">HPB51_026220</name>
</gene>
<protein>
    <submittedName>
        <fullName evidence="2">Uncharacterized protein</fullName>
    </submittedName>
</protein>
<name>A0A9J6DXI5_RHIMP</name>
<feature type="region of interest" description="Disordered" evidence="1">
    <location>
        <begin position="1"/>
        <end position="30"/>
    </location>
</feature>
<sequence>MAVVRAALAPPPPPRREGNQDRTRIQGGGIARGDGRIGLIEEYTPIVALPLAAKEAALLQQDASRLVCCRTAPSALALPATPTAAAVAASPKPAASRWRPPTLSPLPLFNEKEQPGARTTSAVLARDAADTSARNAVRCCRHGGIIAARSRAPMTRDDSGELSSSTCCGCYVDYINLLSLRLLM</sequence>
<dbReference type="EMBL" id="JABSTU010000007">
    <property type="protein sequence ID" value="KAH8026885.1"/>
    <property type="molecule type" value="Genomic_DNA"/>
</dbReference>
<feature type="compositionally biased region" description="Basic and acidic residues" evidence="1">
    <location>
        <begin position="14"/>
        <end position="24"/>
    </location>
</feature>
<evidence type="ECO:0000313" key="3">
    <source>
        <dbReference type="Proteomes" id="UP000821866"/>
    </source>
</evidence>
<dbReference type="AlphaFoldDB" id="A0A9J6DXI5"/>
<reference evidence="2" key="2">
    <citation type="submission" date="2021-09" db="EMBL/GenBank/DDBJ databases">
        <authorList>
            <person name="Jia N."/>
            <person name="Wang J."/>
            <person name="Shi W."/>
            <person name="Du L."/>
            <person name="Sun Y."/>
            <person name="Zhan W."/>
            <person name="Jiang J."/>
            <person name="Wang Q."/>
            <person name="Zhang B."/>
            <person name="Ji P."/>
            <person name="Sakyi L.B."/>
            <person name="Cui X."/>
            <person name="Yuan T."/>
            <person name="Jiang B."/>
            <person name="Yang W."/>
            <person name="Lam T.T.-Y."/>
            <person name="Chang Q."/>
            <person name="Ding S."/>
            <person name="Wang X."/>
            <person name="Zhu J."/>
            <person name="Ruan X."/>
            <person name="Zhao L."/>
            <person name="Wei J."/>
            <person name="Que T."/>
            <person name="Du C."/>
            <person name="Cheng J."/>
            <person name="Dai P."/>
            <person name="Han X."/>
            <person name="Huang E."/>
            <person name="Gao Y."/>
            <person name="Liu J."/>
            <person name="Shao H."/>
            <person name="Ye R."/>
            <person name="Li L."/>
            <person name="Wei W."/>
            <person name="Wang X."/>
            <person name="Wang C."/>
            <person name="Huo Q."/>
            <person name="Li W."/>
            <person name="Guo W."/>
            <person name="Chen H."/>
            <person name="Chen S."/>
            <person name="Zhou L."/>
            <person name="Zhou L."/>
            <person name="Ni X."/>
            <person name="Tian J."/>
            <person name="Zhou Y."/>
            <person name="Sheng Y."/>
            <person name="Liu T."/>
            <person name="Pan Y."/>
            <person name="Xia L."/>
            <person name="Li J."/>
            <person name="Zhao F."/>
            <person name="Cao W."/>
        </authorList>
    </citation>
    <scope>NUCLEOTIDE SEQUENCE</scope>
    <source>
        <strain evidence="2">Rmic-2018</strain>
        <tissue evidence="2">Larvae</tissue>
    </source>
</reference>
<organism evidence="2 3">
    <name type="scientific">Rhipicephalus microplus</name>
    <name type="common">Cattle tick</name>
    <name type="synonym">Boophilus microplus</name>
    <dbReference type="NCBI Taxonomy" id="6941"/>
    <lineage>
        <taxon>Eukaryota</taxon>
        <taxon>Metazoa</taxon>
        <taxon>Ecdysozoa</taxon>
        <taxon>Arthropoda</taxon>
        <taxon>Chelicerata</taxon>
        <taxon>Arachnida</taxon>
        <taxon>Acari</taxon>
        <taxon>Parasitiformes</taxon>
        <taxon>Ixodida</taxon>
        <taxon>Ixodoidea</taxon>
        <taxon>Ixodidae</taxon>
        <taxon>Rhipicephalinae</taxon>
        <taxon>Rhipicephalus</taxon>
        <taxon>Boophilus</taxon>
    </lineage>
</organism>
<comment type="caution">
    <text evidence="2">The sequence shown here is derived from an EMBL/GenBank/DDBJ whole genome shotgun (WGS) entry which is preliminary data.</text>
</comment>
<evidence type="ECO:0000313" key="2">
    <source>
        <dbReference type="EMBL" id="KAH8026885.1"/>
    </source>
</evidence>
<proteinExistence type="predicted"/>
<accession>A0A9J6DXI5</accession>
<dbReference type="Proteomes" id="UP000821866">
    <property type="component" value="Unassembled WGS sequence"/>
</dbReference>
<reference evidence="2" key="1">
    <citation type="journal article" date="2020" name="Cell">
        <title>Large-Scale Comparative Analyses of Tick Genomes Elucidate Their Genetic Diversity and Vector Capacities.</title>
        <authorList>
            <consortium name="Tick Genome and Microbiome Consortium (TIGMIC)"/>
            <person name="Jia N."/>
            <person name="Wang J."/>
            <person name="Shi W."/>
            <person name="Du L."/>
            <person name="Sun Y."/>
            <person name="Zhan W."/>
            <person name="Jiang J.F."/>
            <person name="Wang Q."/>
            <person name="Zhang B."/>
            <person name="Ji P."/>
            <person name="Bell-Sakyi L."/>
            <person name="Cui X.M."/>
            <person name="Yuan T.T."/>
            <person name="Jiang B.G."/>
            <person name="Yang W.F."/>
            <person name="Lam T.T."/>
            <person name="Chang Q.C."/>
            <person name="Ding S.J."/>
            <person name="Wang X.J."/>
            <person name="Zhu J.G."/>
            <person name="Ruan X.D."/>
            <person name="Zhao L."/>
            <person name="Wei J.T."/>
            <person name="Ye R.Z."/>
            <person name="Que T.C."/>
            <person name="Du C.H."/>
            <person name="Zhou Y.H."/>
            <person name="Cheng J.X."/>
            <person name="Dai P.F."/>
            <person name="Guo W.B."/>
            <person name="Han X.H."/>
            <person name="Huang E.J."/>
            <person name="Li L.F."/>
            <person name="Wei W."/>
            <person name="Gao Y.C."/>
            <person name="Liu J.Z."/>
            <person name="Shao H.Z."/>
            <person name="Wang X."/>
            <person name="Wang C.C."/>
            <person name="Yang T.C."/>
            <person name="Huo Q.B."/>
            <person name="Li W."/>
            <person name="Chen H.Y."/>
            <person name="Chen S.E."/>
            <person name="Zhou L.G."/>
            <person name="Ni X.B."/>
            <person name="Tian J.H."/>
            <person name="Sheng Y."/>
            <person name="Liu T."/>
            <person name="Pan Y.S."/>
            <person name="Xia L.Y."/>
            <person name="Li J."/>
            <person name="Zhao F."/>
            <person name="Cao W.C."/>
        </authorList>
    </citation>
    <scope>NUCLEOTIDE SEQUENCE</scope>
    <source>
        <strain evidence="2">Rmic-2018</strain>
    </source>
</reference>